<dbReference type="InterPro" id="IPR002197">
    <property type="entry name" value="HTH_Fis"/>
</dbReference>
<dbReference type="NCBIfam" id="TIGR00229">
    <property type="entry name" value="sensory_box"/>
    <property type="match status" value="1"/>
</dbReference>
<dbReference type="RefSeq" id="WP_233697692.1">
    <property type="nucleotide sequence ID" value="NZ_JAJNBZ010000015.1"/>
</dbReference>
<evidence type="ECO:0000259" key="6">
    <source>
        <dbReference type="PROSITE" id="PS50112"/>
    </source>
</evidence>
<keyword evidence="4" id="KW-0804">Transcription</keyword>
<name>A0ABS8YLC9_9BACL</name>
<dbReference type="SUPFAM" id="SSF52540">
    <property type="entry name" value="P-loop containing nucleoside triphosphate hydrolases"/>
    <property type="match status" value="1"/>
</dbReference>
<dbReference type="Pfam" id="PF13426">
    <property type="entry name" value="PAS_9"/>
    <property type="match status" value="1"/>
</dbReference>
<dbReference type="SUPFAM" id="SSF46689">
    <property type="entry name" value="Homeodomain-like"/>
    <property type="match status" value="1"/>
</dbReference>
<dbReference type="Pfam" id="PF00158">
    <property type="entry name" value="Sigma54_activat"/>
    <property type="match status" value="1"/>
</dbReference>
<dbReference type="InterPro" id="IPR035965">
    <property type="entry name" value="PAS-like_dom_sf"/>
</dbReference>
<evidence type="ECO:0000256" key="2">
    <source>
        <dbReference type="ARBA" id="ARBA00022840"/>
    </source>
</evidence>
<dbReference type="PROSITE" id="PS50045">
    <property type="entry name" value="SIGMA54_INTERACT_4"/>
    <property type="match status" value="1"/>
</dbReference>
<dbReference type="SMART" id="SM00091">
    <property type="entry name" value="PAS"/>
    <property type="match status" value="1"/>
</dbReference>
<dbReference type="Proteomes" id="UP001199916">
    <property type="component" value="Unassembled WGS sequence"/>
</dbReference>
<protein>
    <submittedName>
        <fullName evidence="7">Sigma 54-interacting transcriptional regulator</fullName>
    </submittedName>
</protein>
<keyword evidence="3" id="KW-0805">Transcription regulation</keyword>
<dbReference type="Pfam" id="PF02954">
    <property type="entry name" value="HTH_8"/>
    <property type="match status" value="1"/>
</dbReference>
<dbReference type="PANTHER" id="PTHR32071">
    <property type="entry name" value="TRANSCRIPTIONAL REGULATORY PROTEIN"/>
    <property type="match status" value="1"/>
</dbReference>
<dbReference type="PRINTS" id="PR01590">
    <property type="entry name" value="HTHFIS"/>
</dbReference>
<dbReference type="InterPro" id="IPR002078">
    <property type="entry name" value="Sigma_54_int"/>
</dbReference>
<dbReference type="EMBL" id="JAJNBZ010000015">
    <property type="protein sequence ID" value="MCE5171141.1"/>
    <property type="molecule type" value="Genomic_DNA"/>
</dbReference>
<dbReference type="Gene3D" id="3.40.50.300">
    <property type="entry name" value="P-loop containing nucleotide triphosphate hydrolases"/>
    <property type="match status" value="1"/>
</dbReference>
<dbReference type="Pfam" id="PF25601">
    <property type="entry name" value="AAA_lid_14"/>
    <property type="match status" value="1"/>
</dbReference>
<dbReference type="Gene3D" id="3.30.450.20">
    <property type="entry name" value="PAS domain"/>
    <property type="match status" value="1"/>
</dbReference>
<keyword evidence="8" id="KW-1185">Reference proteome</keyword>
<dbReference type="Gene3D" id="1.10.8.60">
    <property type="match status" value="1"/>
</dbReference>
<dbReference type="Gene3D" id="1.10.10.60">
    <property type="entry name" value="Homeodomain-like"/>
    <property type="match status" value="1"/>
</dbReference>
<evidence type="ECO:0000259" key="5">
    <source>
        <dbReference type="PROSITE" id="PS50045"/>
    </source>
</evidence>
<proteinExistence type="predicted"/>
<reference evidence="7 8" key="1">
    <citation type="submission" date="2021-11" db="EMBL/GenBank/DDBJ databases">
        <title>Draft genome sequence of Paenibacillus profundus YoMME, a new Gram-positive bacteria with exoelectrogenic properties.</title>
        <authorList>
            <person name="Hubenova Y."/>
            <person name="Hubenova E."/>
            <person name="Manasiev Y."/>
            <person name="Peykov S."/>
            <person name="Mitov M."/>
        </authorList>
    </citation>
    <scope>NUCLEOTIDE SEQUENCE [LARGE SCALE GENOMIC DNA]</scope>
    <source>
        <strain evidence="7 8">YoMME</strain>
    </source>
</reference>
<feature type="domain" description="Sigma-54 factor interaction" evidence="5">
    <location>
        <begin position="155"/>
        <end position="351"/>
    </location>
</feature>
<evidence type="ECO:0000256" key="3">
    <source>
        <dbReference type="ARBA" id="ARBA00023015"/>
    </source>
</evidence>
<dbReference type="InterPro" id="IPR009057">
    <property type="entry name" value="Homeodomain-like_sf"/>
</dbReference>
<dbReference type="InterPro" id="IPR027417">
    <property type="entry name" value="P-loop_NTPase"/>
</dbReference>
<evidence type="ECO:0000313" key="7">
    <source>
        <dbReference type="EMBL" id="MCE5171141.1"/>
    </source>
</evidence>
<accession>A0ABS8YLC9</accession>
<evidence type="ECO:0000256" key="4">
    <source>
        <dbReference type="ARBA" id="ARBA00023163"/>
    </source>
</evidence>
<dbReference type="PANTHER" id="PTHR32071:SF122">
    <property type="entry name" value="SIGMA FACTOR"/>
    <property type="match status" value="1"/>
</dbReference>
<dbReference type="CDD" id="cd00009">
    <property type="entry name" value="AAA"/>
    <property type="match status" value="1"/>
</dbReference>
<evidence type="ECO:0000256" key="1">
    <source>
        <dbReference type="ARBA" id="ARBA00022741"/>
    </source>
</evidence>
<dbReference type="PROSITE" id="PS50112">
    <property type="entry name" value="PAS"/>
    <property type="match status" value="1"/>
</dbReference>
<organism evidence="7 8">
    <name type="scientific">Paenibacillus profundus</name>
    <dbReference type="NCBI Taxonomy" id="1173085"/>
    <lineage>
        <taxon>Bacteria</taxon>
        <taxon>Bacillati</taxon>
        <taxon>Bacillota</taxon>
        <taxon>Bacilli</taxon>
        <taxon>Bacillales</taxon>
        <taxon>Paenibacillaceae</taxon>
        <taxon>Paenibacillus</taxon>
    </lineage>
</organism>
<dbReference type="CDD" id="cd00130">
    <property type="entry name" value="PAS"/>
    <property type="match status" value="1"/>
</dbReference>
<gene>
    <name evidence="7" type="ORF">LQV63_17710</name>
</gene>
<keyword evidence="1" id="KW-0547">Nucleotide-binding</keyword>
<sequence length="431" mass="47799">MILLQEMQAFLECLLQTTNDAVSIIDTEGNVIYWNPAAEKTYGIDSGEIIGKKIGDFFQRESIMLFQVMEGGRAVRQVYHEPRPGMHVMINAAPVLSTDNTLIGAISIERDVTQYVKLSAEMYSNPGERELSPEVFSFKPEDWKHLTAAGRMATPLLLMGEPGVGKKSLAEWLHRHNECEGNFVSVSCSAVPSGLLEAELFGYNGDEERAGKLDLAQQGSIYLKDIHVLPKRLQEKLANAMHDRRYYRSGGSAPVPLQCRIVASVAEEASREQHAELVEELYYSFQIQHLLPLRERTQDLPELCRLFLAAASDKAGIPVPVLGSDALAALTAFDWPGNLPQLGNAMAYAVIAAQDKGEITARELPDYARLMTLTDLTQPELPLSAHSEEMERALICETLQRTKGNKAKAARQLGISRGALYYKMKQYGLDS</sequence>
<keyword evidence="2" id="KW-0067">ATP-binding</keyword>
<comment type="caution">
    <text evidence="7">The sequence shown here is derived from an EMBL/GenBank/DDBJ whole genome shotgun (WGS) entry which is preliminary data.</text>
</comment>
<evidence type="ECO:0000313" key="8">
    <source>
        <dbReference type="Proteomes" id="UP001199916"/>
    </source>
</evidence>
<dbReference type="SUPFAM" id="SSF55785">
    <property type="entry name" value="PYP-like sensor domain (PAS domain)"/>
    <property type="match status" value="1"/>
</dbReference>
<feature type="domain" description="PAS" evidence="6">
    <location>
        <begin position="7"/>
        <end position="62"/>
    </location>
</feature>
<dbReference type="InterPro" id="IPR000014">
    <property type="entry name" value="PAS"/>
</dbReference>
<dbReference type="InterPro" id="IPR058031">
    <property type="entry name" value="AAA_lid_NorR"/>
</dbReference>